<dbReference type="CDD" id="cd06565">
    <property type="entry name" value="GH20_GcnA-like"/>
    <property type="match status" value="1"/>
</dbReference>
<dbReference type="PANTHER" id="PTHR22600">
    <property type="entry name" value="BETA-HEXOSAMINIDASE"/>
    <property type="match status" value="1"/>
</dbReference>
<evidence type="ECO:0000256" key="1">
    <source>
        <dbReference type="ARBA" id="ARBA00001231"/>
    </source>
</evidence>
<proteinExistence type="inferred from homology"/>
<comment type="catalytic activity">
    <reaction evidence="1">
        <text>Hydrolysis of terminal non-reducing N-acetyl-D-hexosamine residues in N-acetyl-beta-D-hexosaminides.</text>
        <dbReference type="EC" id="3.2.1.52"/>
    </reaction>
</comment>
<dbReference type="Proteomes" id="UP000515561">
    <property type="component" value="Chromosome"/>
</dbReference>
<dbReference type="GO" id="GO:0030203">
    <property type="term" value="P:glycosaminoglycan metabolic process"/>
    <property type="evidence" value="ECO:0007669"/>
    <property type="project" value="TreeGrafter"/>
</dbReference>
<evidence type="ECO:0000256" key="3">
    <source>
        <dbReference type="ARBA" id="ARBA00012663"/>
    </source>
</evidence>
<evidence type="ECO:0000256" key="4">
    <source>
        <dbReference type="ARBA" id="ARBA00022801"/>
    </source>
</evidence>
<dbReference type="AlphaFoldDB" id="A0A6S6QUX5"/>
<dbReference type="Gene3D" id="3.20.20.80">
    <property type="entry name" value="Glycosidases"/>
    <property type="match status" value="1"/>
</dbReference>
<dbReference type="Pfam" id="PF02838">
    <property type="entry name" value="Glyco_hydro_20b"/>
    <property type="match status" value="1"/>
</dbReference>
<dbReference type="EC" id="3.2.1.52" evidence="3"/>
<keyword evidence="7" id="KW-1185">Reference proteome</keyword>
<dbReference type="EMBL" id="AP023367">
    <property type="protein sequence ID" value="BCJ95063.1"/>
    <property type="molecule type" value="Genomic_DNA"/>
</dbReference>
<dbReference type="PRINTS" id="PR00738">
    <property type="entry name" value="GLHYDRLASE20"/>
</dbReference>
<dbReference type="InterPro" id="IPR017853">
    <property type="entry name" value="GH"/>
</dbReference>
<dbReference type="SUPFAM" id="SSF55545">
    <property type="entry name" value="beta-N-acetylhexosaminidase-like domain"/>
    <property type="match status" value="1"/>
</dbReference>
<evidence type="ECO:0000256" key="2">
    <source>
        <dbReference type="ARBA" id="ARBA00006285"/>
    </source>
</evidence>
<keyword evidence="4" id="KW-0378">Hydrolase</keyword>
<protein>
    <recommendedName>
        <fullName evidence="3">beta-N-acetylhexosaminidase</fullName>
        <ecNumber evidence="3">3.2.1.52</ecNumber>
    </recommendedName>
</protein>
<name>A0A6S6QUX5_9FIRM</name>
<dbReference type="InterPro" id="IPR025705">
    <property type="entry name" value="Beta_hexosaminidase_sua/sub"/>
</dbReference>
<dbReference type="GO" id="GO:0005975">
    <property type="term" value="P:carbohydrate metabolic process"/>
    <property type="evidence" value="ECO:0007669"/>
    <property type="project" value="InterPro"/>
</dbReference>
<evidence type="ECO:0000256" key="5">
    <source>
        <dbReference type="ARBA" id="ARBA00023295"/>
    </source>
</evidence>
<dbReference type="Gene3D" id="3.30.379.10">
    <property type="entry name" value="Chitobiase/beta-hexosaminidase domain 2-like"/>
    <property type="match status" value="1"/>
</dbReference>
<gene>
    <name evidence="6" type="ORF">acsn021_26320</name>
</gene>
<dbReference type="PANTHER" id="PTHR22600:SF57">
    <property type="entry name" value="BETA-N-ACETYLHEXOSAMINIDASE"/>
    <property type="match status" value="1"/>
</dbReference>
<dbReference type="InterPro" id="IPR015883">
    <property type="entry name" value="Glyco_hydro_20_cat"/>
</dbReference>
<keyword evidence="5" id="KW-0326">Glycosidase</keyword>
<dbReference type="SUPFAM" id="SSF51445">
    <property type="entry name" value="(Trans)glycosidases"/>
    <property type="match status" value="1"/>
</dbReference>
<dbReference type="InterPro" id="IPR015882">
    <property type="entry name" value="HEX_bac_N"/>
</dbReference>
<dbReference type="KEGG" id="acel:acsn021_26320"/>
<comment type="similarity">
    <text evidence="2">Belongs to the glycosyl hydrolase 20 family.</text>
</comment>
<sequence length="609" mass="70711">MYILPMPREMDIKEDQFILTYKSKIVIKTENSEKIFYYVKLLQRDLEKHLGYSLKLFRGVESNQDIIIGMNEELALEEYLLNINEHGVSIIGGSEKGILYGIQTLRQMVSQKGGVLPYCIIRDYPAILNRGVYHDITRGRVPSLESLKKLADKLSYYKINQLQLYVEHSYLFQDFSEIWRDDTPLTGEEILELDAYCARLGIELVPSLSTFGHLYKALRSKSYEHLCECPEEDQEEFSFFNRMAHHTLDVSNEESLAFSKKLIGEFLPLFRSKQFNICADETFDLGKGKSKPLADRVGIQEMYIAYVKKLCEYVLELGSRPMFWGDVIAGFPKAIKELPKEVICLNWGYSSEQSEMETKALYQAGAVQYVCPGVGGWNQFINLHENCYENIKRMCTYAHKYEALGVLNTDWGDFGHINHPEFSTPGIIYGASFSWNNRMLDFDEINRQISRLEYEDSSESFVGLTGEAAKQMYFDWREVVVYKEFGKTEFADQDRLAKAEEKNKSLQLIKSELYKKLICLDKEKRRLIKPYLVAMEGMAVWNEIGAFICCNDYKMSSSLDKTPAILAADLENWFMDFKEVWRTCSKESELYRLQDVINWYGDFLRDKKG</sequence>
<dbReference type="InterPro" id="IPR029018">
    <property type="entry name" value="Hex-like_dom2"/>
</dbReference>
<reference evidence="6 7" key="1">
    <citation type="journal article" date="2016" name="Int. J. Syst. Evol. Microbiol.">
        <title>Descriptions of Anaerotaenia torta gen. nov., sp. nov. and Anaerocolumna cellulosilytica gen. nov., sp. nov. isolated from a methanogenic reactor of cattle waste.</title>
        <authorList>
            <person name="Uek A."/>
            <person name="Ohtaki Y."/>
            <person name="Kaku N."/>
            <person name="Ueki K."/>
        </authorList>
    </citation>
    <scope>NUCLEOTIDE SEQUENCE [LARGE SCALE GENOMIC DNA]</scope>
    <source>
        <strain evidence="6 7">SN021</strain>
    </source>
</reference>
<evidence type="ECO:0000313" key="7">
    <source>
        <dbReference type="Proteomes" id="UP000515561"/>
    </source>
</evidence>
<evidence type="ECO:0000313" key="6">
    <source>
        <dbReference type="EMBL" id="BCJ95063.1"/>
    </source>
</evidence>
<dbReference type="Pfam" id="PF00728">
    <property type="entry name" value="Glyco_hydro_20"/>
    <property type="match status" value="1"/>
</dbReference>
<dbReference type="GO" id="GO:0004563">
    <property type="term" value="F:beta-N-acetylhexosaminidase activity"/>
    <property type="evidence" value="ECO:0007669"/>
    <property type="project" value="UniProtKB-EC"/>
</dbReference>
<accession>A0A6S6QUX5</accession>
<organism evidence="6 7">
    <name type="scientific">Anaerocolumna cellulosilytica</name>
    <dbReference type="NCBI Taxonomy" id="433286"/>
    <lineage>
        <taxon>Bacteria</taxon>
        <taxon>Bacillati</taxon>
        <taxon>Bacillota</taxon>
        <taxon>Clostridia</taxon>
        <taxon>Lachnospirales</taxon>
        <taxon>Lachnospiraceae</taxon>
        <taxon>Anaerocolumna</taxon>
    </lineage>
</organism>
<dbReference type="RefSeq" id="WP_184088416.1">
    <property type="nucleotide sequence ID" value="NZ_AP023367.1"/>
</dbReference>
<dbReference type="GO" id="GO:0016020">
    <property type="term" value="C:membrane"/>
    <property type="evidence" value="ECO:0007669"/>
    <property type="project" value="TreeGrafter"/>
</dbReference>